<name>A0A1T4X889_9MICO</name>
<dbReference type="InterPro" id="IPR050523">
    <property type="entry name" value="AKR_Detox_Biosynth"/>
</dbReference>
<dbReference type="GO" id="GO:0005829">
    <property type="term" value="C:cytosol"/>
    <property type="evidence" value="ECO:0007669"/>
    <property type="project" value="TreeGrafter"/>
</dbReference>
<dbReference type="Proteomes" id="UP000189735">
    <property type="component" value="Unassembled WGS sequence"/>
</dbReference>
<evidence type="ECO:0000259" key="1">
    <source>
        <dbReference type="Pfam" id="PF00248"/>
    </source>
</evidence>
<dbReference type="InterPro" id="IPR036812">
    <property type="entry name" value="NAD(P)_OxRdtase_dom_sf"/>
</dbReference>
<dbReference type="RefSeq" id="WP_078713452.1">
    <property type="nucleotide sequence ID" value="NZ_FUYG01000002.1"/>
</dbReference>
<dbReference type="Pfam" id="PF00248">
    <property type="entry name" value="Aldo_ket_red"/>
    <property type="match status" value="1"/>
</dbReference>
<evidence type="ECO:0000313" key="2">
    <source>
        <dbReference type="EMBL" id="SKA85786.1"/>
    </source>
</evidence>
<feature type="domain" description="NADP-dependent oxidoreductase" evidence="1">
    <location>
        <begin position="36"/>
        <end position="309"/>
    </location>
</feature>
<accession>A0A1T4X889</accession>
<evidence type="ECO:0000313" key="3">
    <source>
        <dbReference type="Proteomes" id="UP000189735"/>
    </source>
</evidence>
<dbReference type="InterPro" id="IPR023210">
    <property type="entry name" value="NADP_OxRdtase_dom"/>
</dbReference>
<reference evidence="3" key="1">
    <citation type="submission" date="2017-02" db="EMBL/GenBank/DDBJ databases">
        <authorList>
            <person name="Varghese N."/>
            <person name="Submissions S."/>
        </authorList>
    </citation>
    <scope>NUCLEOTIDE SEQUENCE [LARGE SCALE GENOMIC DNA]</scope>
    <source>
        <strain evidence="3">VKM Ac-2052</strain>
    </source>
</reference>
<dbReference type="AlphaFoldDB" id="A0A1T4X889"/>
<gene>
    <name evidence="2" type="ORF">SAMN06295879_0830</name>
</gene>
<sequence>MTPNDDASSSAGFPPARFRLAIDGNVFGWASGVSATAEALDAFHAAGGRLISTADHYAGGRSEVMIGNWVHSRKVRSRVFLATKIGRHPDAPGLSARGIISAAEACLERLQTDHLDLLSFDGDHPQTPLEESLEAAGTLIESGKIRALAASSYSGARLMQARQIADEKALPRFRAVFSPYSLMARRPVENDLLPAIRSLKIGIFARLPLANGFLTGEYRVRTDAPESIMFTDASKHVGRDGFRVLKALELVAAEQNASLGACALAWVRSKPSVIAPVVRAASAEQVAELVASADLVLEPHQLAALDRASE</sequence>
<proteinExistence type="predicted"/>
<dbReference type="SUPFAM" id="SSF51430">
    <property type="entry name" value="NAD(P)-linked oxidoreductase"/>
    <property type="match status" value="1"/>
</dbReference>
<dbReference type="Gene3D" id="3.20.20.100">
    <property type="entry name" value="NADP-dependent oxidoreductase domain"/>
    <property type="match status" value="1"/>
</dbReference>
<dbReference type="PANTHER" id="PTHR43364">
    <property type="entry name" value="NADH-SPECIFIC METHYLGLYOXAL REDUCTASE-RELATED"/>
    <property type="match status" value="1"/>
</dbReference>
<dbReference type="PANTHER" id="PTHR43364:SF6">
    <property type="entry name" value="OXIDOREDUCTASE-RELATED"/>
    <property type="match status" value="1"/>
</dbReference>
<organism evidence="2 3">
    <name type="scientific">Agreia bicolorata</name>
    <dbReference type="NCBI Taxonomy" id="110935"/>
    <lineage>
        <taxon>Bacteria</taxon>
        <taxon>Bacillati</taxon>
        <taxon>Actinomycetota</taxon>
        <taxon>Actinomycetes</taxon>
        <taxon>Micrococcales</taxon>
        <taxon>Microbacteriaceae</taxon>
        <taxon>Agreia</taxon>
    </lineage>
</organism>
<dbReference type="EMBL" id="FUYG01000002">
    <property type="protein sequence ID" value="SKA85786.1"/>
    <property type="molecule type" value="Genomic_DNA"/>
</dbReference>
<protein>
    <submittedName>
        <fullName evidence="2">Predicted oxidoreductase</fullName>
    </submittedName>
</protein>